<dbReference type="PhylomeDB" id="B6Q1A7"/>
<evidence type="ECO:0000256" key="1">
    <source>
        <dbReference type="SAM" id="MobiDB-lite"/>
    </source>
</evidence>
<keyword evidence="3" id="KW-1185">Reference proteome</keyword>
<dbReference type="AlphaFoldDB" id="B6Q1A7"/>
<dbReference type="VEuPathDB" id="FungiDB:PMAA_016890"/>
<dbReference type="STRING" id="441960.B6Q1A7"/>
<feature type="compositionally biased region" description="Basic residues" evidence="1">
    <location>
        <begin position="16"/>
        <end position="30"/>
    </location>
</feature>
<protein>
    <submittedName>
        <fullName evidence="2">Uncharacterized protein</fullName>
    </submittedName>
</protein>
<dbReference type="EMBL" id="DS995899">
    <property type="protein sequence ID" value="EEA26770.1"/>
    <property type="molecule type" value="Genomic_DNA"/>
</dbReference>
<dbReference type="Proteomes" id="UP000001294">
    <property type="component" value="Unassembled WGS sequence"/>
</dbReference>
<dbReference type="OrthoDB" id="4227073at2759"/>
<gene>
    <name evidence="2" type="ORF">PMAA_016890</name>
</gene>
<feature type="region of interest" description="Disordered" evidence="1">
    <location>
        <begin position="85"/>
        <end position="116"/>
    </location>
</feature>
<evidence type="ECO:0000313" key="2">
    <source>
        <dbReference type="EMBL" id="EEA26770.1"/>
    </source>
</evidence>
<proteinExistence type="predicted"/>
<sequence>MMSSAGILDIKSEKHQLRRQRRERRAEHKRRRQEIIISSITQASEAPVAIMRRLVWPHLERVRQFFIPLQTIRYLTGSWTLHSKYGRPTEKKNREIKTSPSAPSLSGARRSSADETVLSLSIPDKNEWMLRPGRRHRRCHSEQPRAWREPNPGLWTLAEE</sequence>
<accession>B6Q1A7</accession>
<feature type="compositionally biased region" description="Basic and acidic residues" evidence="1">
    <location>
        <begin position="87"/>
        <end position="97"/>
    </location>
</feature>
<organism evidence="2 3">
    <name type="scientific">Talaromyces marneffei (strain ATCC 18224 / CBS 334.59 / QM 7333)</name>
    <name type="common">Penicillium marneffei</name>
    <dbReference type="NCBI Taxonomy" id="441960"/>
    <lineage>
        <taxon>Eukaryota</taxon>
        <taxon>Fungi</taxon>
        <taxon>Dikarya</taxon>
        <taxon>Ascomycota</taxon>
        <taxon>Pezizomycotina</taxon>
        <taxon>Eurotiomycetes</taxon>
        <taxon>Eurotiomycetidae</taxon>
        <taxon>Eurotiales</taxon>
        <taxon>Trichocomaceae</taxon>
        <taxon>Talaromyces</taxon>
        <taxon>Talaromyces sect. Talaromyces</taxon>
    </lineage>
</organism>
<feature type="region of interest" description="Disordered" evidence="1">
    <location>
        <begin position="1"/>
        <end position="30"/>
    </location>
</feature>
<feature type="region of interest" description="Disordered" evidence="1">
    <location>
        <begin position="133"/>
        <end position="160"/>
    </location>
</feature>
<reference evidence="3" key="1">
    <citation type="journal article" date="2015" name="Genome Announc.">
        <title>Genome sequence of the AIDS-associated pathogen Penicillium marneffei (ATCC18224) and its near taxonomic relative Talaromyces stipitatus (ATCC10500).</title>
        <authorList>
            <person name="Nierman W.C."/>
            <person name="Fedorova-Abrams N.D."/>
            <person name="Andrianopoulos A."/>
        </authorList>
    </citation>
    <scope>NUCLEOTIDE SEQUENCE [LARGE SCALE GENOMIC DNA]</scope>
    <source>
        <strain evidence="3">ATCC 18224 / CBS 334.59 / QM 7333</strain>
    </source>
</reference>
<name>B6Q1A7_TALMQ</name>
<dbReference type="HOGENOM" id="CLU_1652752_0_0_1"/>
<evidence type="ECO:0000313" key="3">
    <source>
        <dbReference type="Proteomes" id="UP000001294"/>
    </source>
</evidence>